<keyword evidence="2" id="KW-0560">Oxidoreductase</keyword>
<dbReference type="PRINTS" id="PR00081">
    <property type="entry name" value="GDHRDH"/>
</dbReference>
<reference evidence="3 4" key="1">
    <citation type="submission" date="2020-08" db="EMBL/GenBank/DDBJ databases">
        <title>Amycolatopsis sp. nov. DR6-1 isolated from Dendrobium heterocarpum.</title>
        <authorList>
            <person name="Tedsree N."/>
            <person name="Kuncharoen N."/>
            <person name="Likhitwitayawuid K."/>
            <person name="Tanasupawat S."/>
        </authorList>
    </citation>
    <scope>NUCLEOTIDE SEQUENCE [LARGE SCALE GENOMIC DNA]</scope>
    <source>
        <strain evidence="3 4">DR6-1</strain>
    </source>
</reference>
<dbReference type="Gene3D" id="3.40.50.720">
    <property type="entry name" value="NAD(P)-binding Rossmann-like Domain"/>
    <property type="match status" value="1"/>
</dbReference>
<dbReference type="SUPFAM" id="SSF51735">
    <property type="entry name" value="NAD(P)-binding Rossmann-fold domains"/>
    <property type="match status" value="1"/>
</dbReference>
<dbReference type="AlphaFoldDB" id="A0A7W3VXH8"/>
<comment type="caution">
    <text evidence="3">The sequence shown here is derived from an EMBL/GenBank/DDBJ whole genome shotgun (WGS) entry which is preliminary data.</text>
</comment>
<dbReference type="InterPro" id="IPR036291">
    <property type="entry name" value="NAD(P)-bd_dom_sf"/>
</dbReference>
<gene>
    <name evidence="3" type="ORF">H4281_18110</name>
</gene>
<dbReference type="RefSeq" id="WP_182892088.1">
    <property type="nucleotide sequence ID" value="NZ_JACGZW010000005.1"/>
</dbReference>
<name>A0A7W3VXH8_9PSEU</name>
<evidence type="ECO:0000313" key="4">
    <source>
        <dbReference type="Proteomes" id="UP000526734"/>
    </source>
</evidence>
<comment type="similarity">
    <text evidence="1">Belongs to the short-chain dehydrogenases/reductases (SDR) family.</text>
</comment>
<dbReference type="PANTHER" id="PTHR24321:SF8">
    <property type="entry name" value="ESTRADIOL 17-BETA-DEHYDROGENASE 8-RELATED"/>
    <property type="match status" value="1"/>
</dbReference>
<evidence type="ECO:0000256" key="2">
    <source>
        <dbReference type="ARBA" id="ARBA00023002"/>
    </source>
</evidence>
<dbReference type="GO" id="GO:0016491">
    <property type="term" value="F:oxidoreductase activity"/>
    <property type="evidence" value="ECO:0007669"/>
    <property type="project" value="UniProtKB-KW"/>
</dbReference>
<evidence type="ECO:0000256" key="1">
    <source>
        <dbReference type="ARBA" id="ARBA00006484"/>
    </source>
</evidence>
<dbReference type="FunFam" id="3.40.50.720:FF:000084">
    <property type="entry name" value="Short-chain dehydrogenase reductase"/>
    <property type="match status" value="1"/>
</dbReference>
<dbReference type="Pfam" id="PF13561">
    <property type="entry name" value="adh_short_C2"/>
    <property type="match status" value="1"/>
</dbReference>
<dbReference type="PANTHER" id="PTHR24321">
    <property type="entry name" value="DEHYDROGENASES, SHORT CHAIN"/>
    <property type="match status" value="1"/>
</dbReference>
<dbReference type="InterPro" id="IPR002347">
    <property type="entry name" value="SDR_fam"/>
</dbReference>
<protein>
    <submittedName>
        <fullName evidence="3">SDR family oxidoreductase</fullName>
    </submittedName>
</protein>
<accession>A0A7W3VXH8</accession>
<keyword evidence="4" id="KW-1185">Reference proteome</keyword>
<evidence type="ECO:0000313" key="3">
    <source>
        <dbReference type="EMBL" id="MBB1155061.1"/>
    </source>
</evidence>
<organism evidence="3 4">
    <name type="scientific">Amycolatopsis dendrobii</name>
    <dbReference type="NCBI Taxonomy" id="2760662"/>
    <lineage>
        <taxon>Bacteria</taxon>
        <taxon>Bacillati</taxon>
        <taxon>Actinomycetota</taxon>
        <taxon>Actinomycetes</taxon>
        <taxon>Pseudonocardiales</taxon>
        <taxon>Pseudonocardiaceae</taxon>
        <taxon>Amycolatopsis</taxon>
    </lineage>
</organism>
<proteinExistence type="inferred from homology"/>
<sequence>MTEPRRVAIVTGGAGKLGSAIAARLLEDGVAVVVADVNEDAAAAAVAGFRARFAAPCLGIATDLGSLEAIESLVDETGSRFGRIDVVVNNAAVNRRSTLSELAPDDWDLMSDVNLRAPAILVSRALGFFKAQNSGTVVNIASRNWVSGGPVAYTTMKAGLVGMTRSFATELAKYNVTANAVAPSFIESDFTSYDRDEEQMRRLLEQYQAITPLPRMAESRDVANAVAFLASPAASFITGEVLHVCGGAQLAPLPRTPLAVERPAPR</sequence>
<dbReference type="EMBL" id="JACGZW010000005">
    <property type="protein sequence ID" value="MBB1155061.1"/>
    <property type="molecule type" value="Genomic_DNA"/>
</dbReference>
<dbReference type="PRINTS" id="PR00080">
    <property type="entry name" value="SDRFAMILY"/>
</dbReference>
<dbReference type="Proteomes" id="UP000526734">
    <property type="component" value="Unassembled WGS sequence"/>
</dbReference>